<dbReference type="GO" id="GO:0006805">
    <property type="term" value="P:xenobiotic metabolic process"/>
    <property type="evidence" value="ECO:0007669"/>
    <property type="project" value="TreeGrafter"/>
</dbReference>
<evidence type="ECO:0000256" key="5">
    <source>
        <dbReference type="SAM" id="Phobius"/>
    </source>
</evidence>
<dbReference type="PANTHER" id="PTHR24300">
    <property type="entry name" value="CYTOCHROME P450 508A4-RELATED"/>
    <property type="match status" value="1"/>
</dbReference>
<dbReference type="InterPro" id="IPR036396">
    <property type="entry name" value="Cyt_P450_sf"/>
</dbReference>
<dbReference type="GO" id="GO:0005506">
    <property type="term" value="F:iron ion binding"/>
    <property type="evidence" value="ECO:0007669"/>
    <property type="project" value="InterPro"/>
</dbReference>
<dbReference type="Gene3D" id="1.10.630.10">
    <property type="entry name" value="Cytochrome P450"/>
    <property type="match status" value="1"/>
</dbReference>
<evidence type="ECO:0000313" key="6">
    <source>
        <dbReference type="EMBL" id="GIX69328.1"/>
    </source>
</evidence>
<keyword evidence="3" id="KW-0408">Iron</keyword>
<reference evidence="6 7" key="1">
    <citation type="submission" date="2021-06" db="EMBL/GenBank/DDBJ databases">
        <title>Caerostris extrusa draft genome.</title>
        <authorList>
            <person name="Kono N."/>
            <person name="Arakawa K."/>
        </authorList>
    </citation>
    <scope>NUCLEOTIDE SEQUENCE [LARGE SCALE GENOMIC DNA]</scope>
</reference>
<dbReference type="InterPro" id="IPR050182">
    <property type="entry name" value="Cytochrome_P450_fam2"/>
</dbReference>
<keyword evidence="5" id="KW-1133">Transmembrane helix</keyword>
<dbReference type="Proteomes" id="UP001054945">
    <property type="component" value="Unassembled WGS sequence"/>
</dbReference>
<keyword evidence="4" id="KW-0560">Oxidoreductase</keyword>
<name>A0AAV4MA68_CAEEX</name>
<dbReference type="AlphaFoldDB" id="A0AAV4MA68"/>
<dbReference type="Pfam" id="PF00067">
    <property type="entry name" value="p450"/>
    <property type="match status" value="1"/>
</dbReference>
<proteinExistence type="inferred from homology"/>
<comment type="caution">
    <text evidence="6">The sequence shown here is derived from an EMBL/GenBank/DDBJ whole genome shotgun (WGS) entry which is preliminary data.</text>
</comment>
<keyword evidence="5" id="KW-0472">Membrane</keyword>
<evidence type="ECO:0000256" key="1">
    <source>
        <dbReference type="ARBA" id="ARBA00010617"/>
    </source>
</evidence>
<dbReference type="SUPFAM" id="SSF48264">
    <property type="entry name" value="Cytochrome P450"/>
    <property type="match status" value="1"/>
</dbReference>
<keyword evidence="4" id="KW-0503">Monooxygenase</keyword>
<sequence length="155" mass="17935">MMDIGEFIQQPAVLITLTITWTWFIWVMAHRTQMRKPPPGPVGLPFLGYYPFLASVSSKAYSDLSDFYGEVFSFYTVGGTMVVVVNGRPVIKEVFLKRANEFDRRPRGYNVISWLADGMGFAQENRITWEEQRSFFYGGCQKLWTRETGTRKTYS</sequence>
<keyword evidence="2" id="KW-0479">Metal-binding</keyword>
<evidence type="ECO:0000256" key="2">
    <source>
        <dbReference type="ARBA" id="ARBA00022723"/>
    </source>
</evidence>
<organism evidence="6 7">
    <name type="scientific">Caerostris extrusa</name>
    <name type="common">Bark spider</name>
    <name type="synonym">Caerostris bankana</name>
    <dbReference type="NCBI Taxonomy" id="172846"/>
    <lineage>
        <taxon>Eukaryota</taxon>
        <taxon>Metazoa</taxon>
        <taxon>Ecdysozoa</taxon>
        <taxon>Arthropoda</taxon>
        <taxon>Chelicerata</taxon>
        <taxon>Arachnida</taxon>
        <taxon>Araneae</taxon>
        <taxon>Araneomorphae</taxon>
        <taxon>Entelegynae</taxon>
        <taxon>Araneoidea</taxon>
        <taxon>Araneidae</taxon>
        <taxon>Caerostris</taxon>
    </lineage>
</organism>
<feature type="transmembrane region" description="Helical" evidence="5">
    <location>
        <begin position="12"/>
        <end position="29"/>
    </location>
</feature>
<accession>A0AAV4MA68</accession>
<dbReference type="GO" id="GO:0020037">
    <property type="term" value="F:heme binding"/>
    <property type="evidence" value="ECO:0007669"/>
    <property type="project" value="InterPro"/>
</dbReference>
<evidence type="ECO:0000313" key="7">
    <source>
        <dbReference type="Proteomes" id="UP001054945"/>
    </source>
</evidence>
<evidence type="ECO:0000256" key="4">
    <source>
        <dbReference type="ARBA" id="ARBA00023033"/>
    </source>
</evidence>
<dbReference type="InterPro" id="IPR001128">
    <property type="entry name" value="Cyt_P450"/>
</dbReference>
<keyword evidence="7" id="KW-1185">Reference proteome</keyword>
<keyword evidence="5" id="KW-0812">Transmembrane</keyword>
<gene>
    <name evidence="6" type="primary">Cyp2j5_1</name>
    <name evidence="6" type="ORF">CEXT_125691</name>
</gene>
<dbReference type="GO" id="GO:0016712">
    <property type="term" value="F:oxidoreductase activity, acting on paired donors, with incorporation or reduction of molecular oxygen, reduced flavin or flavoprotein as one donor, and incorporation of one atom of oxygen"/>
    <property type="evidence" value="ECO:0007669"/>
    <property type="project" value="TreeGrafter"/>
</dbReference>
<protein>
    <submittedName>
        <fullName evidence="6">Cytochrome P450 2J5</fullName>
    </submittedName>
</protein>
<dbReference type="GO" id="GO:0006082">
    <property type="term" value="P:organic acid metabolic process"/>
    <property type="evidence" value="ECO:0007669"/>
    <property type="project" value="TreeGrafter"/>
</dbReference>
<dbReference type="GO" id="GO:0008395">
    <property type="term" value="F:steroid hydroxylase activity"/>
    <property type="evidence" value="ECO:0007669"/>
    <property type="project" value="TreeGrafter"/>
</dbReference>
<dbReference type="EMBL" id="BPLR01019575">
    <property type="protein sequence ID" value="GIX69328.1"/>
    <property type="molecule type" value="Genomic_DNA"/>
</dbReference>
<dbReference type="GO" id="GO:0005737">
    <property type="term" value="C:cytoplasm"/>
    <property type="evidence" value="ECO:0007669"/>
    <property type="project" value="TreeGrafter"/>
</dbReference>
<comment type="similarity">
    <text evidence="1">Belongs to the cytochrome P450 family.</text>
</comment>
<evidence type="ECO:0000256" key="3">
    <source>
        <dbReference type="ARBA" id="ARBA00023004"/>
    </source>
</evidence>
<dbReference type="PANTHER" id="PTHR24300:SF403">
    <property type="entry name" value="CYTOCHROME P450 306A1"/>
    <property type="match status" value="1"/>
</dbReference>